<keyword evidence="5" id="KW-0862">Zinc</keyword>
<dbReference type="InterPro" id="IPR050331">
    <property type="entry name" value="Zinc_finger"/>
</dbReference>
<comment type="caution">
    <text evidence="9">The sequence shown here is derived from an EMBL/GenBank/DDBJ whole genome shotgun (WGS) entry which is preliminary data.</text>
</comment>
<evidence type="ECO:0000256" key="1">
    <source>
        <dbReference type="ARBA" id="ARBA00004123"/>
    </source>
</evidence>
<keyword evidence="2" id="KW-0479">Metal-binding</keyword>
<dbReference type="FunFam" id="3.30.160.60:FF:002343">
    <property type="entry name" value="Zinc finger protein 33A"/>
    <property type="match status" value="1"/>
</dbReference>
<dbReference type="PANTHER" id="PTHR16515">
    <property type="entry name" value="PR DOMAIN ZINC FINGER PROTEIN"/>
    <property type="match status" value="1"/>
</dbReference>
<keyword evidence="6" id="KW-0539">Nucleus</keyword>
<dbReference type="InterPro" id="IPR036236">
    <property type="entry name" value="Znf_C2H2_sf"/>
</dbReference>
<dbReference type="EMBL" id="CAXKWB010054958">
    <property type="protein sequence ID" value="CAL4176381.1"/>
    <property type="molecule type" value="Genomic_DNA"/>
</dbReference>
<evidence type="ECO:0000256" key="2">
    <source>
        <dbReference type="ARBA" id="ARBA00022723"/>
    </source>
</evidence>
<feature type="domain" description="C2H2-type" evidence="8">
    <location>
        <begin position="85"/>
        <end position="112"/>
    </location>
</feature>
<dbReference type="Gene3D" id="3.30.160.60">
    <property type="entry name" value="Classic Zinc Finger"/>
    <property type="match status" value="2"/>
</dbReference>
<name>A0AAV2S9N6_MEGNR</name>
<gene>
    <name evidence="9" type="ORF">MNOR_LOCUS34787</name>
</gene>
<dbReference type="GO" id="GO:0005634">
    <property type="term" value="C:nucleus"/>
    <property type="evidence" value="ECO:0007669"/>
    <property type="project" value="UniProtKB-SubCell"/>
</dbReference>
<feature type="non-terminal residue" evidence="9">
    <location>
        <position position="119"/>
    </location>
</feature>
<reference evidence="9 10" key="1">
    <citation type="submission" date="2024-05" db="EMBL/GenBank/DDBJ databases">
        <authorList>
            <person name="Wallberg A."/>
        </authorList>
    </citation>
    <scope>NUCLEOTIDE SEQUENCE [LARGE SCALE GENOMIC DNA]</scope>
</reference>
<keyword evidence="4 7" id="KW-0863">Zinc-finger</keyword>
<evidence type="ECO:0000256" key="6">
    <source>
        <dbReference type="ARBA" id="ARBA00023242"/>
    </source>
</evidence>
<dbReference type="GO" id="GO:0008270">
    <property type="term" value="F:zinc ion binding"/>
    <property type="evidence" value="ECO:0007669"/>
    <property type="project" value="UniProtKB-KW"/>
</dbReference>
<organism evidence="9 10">
    <name type="scientific">Meganyctiphanes norvegica</name>
    <name type="common">Northern krill</name>
    <name type="synonym">Thysanopoda norvegica</name>
    <dbReference type="NCBI Taxonomy" id="48144"/>
    <lineage>
        <taxon>Eukaryota</taxon>
        <taxon>Metazoa</taxon>
        <taxon>Ecdysozoa</taxon>
        <taxon>Arthropoda</taxon>
        <taxon>Crustacea</taxon>
        <taxon>Multicrustacea</taxon>
        <taxon>Malacostraca</taxon>
        <taxon>Eumalacostraca</taxon>
        <taxon>Eucarida</taxon>
        <taxon>Euphausiacea</taxon>
        <taxon>Euphausiidae</taxon>
        <taxon>Meganyctiphanes</taxon>
    </lineage>
</organism>
<protein>
    <recommendedName>
        <fullName evidence="8">C2H2-type domain-containing protein</fullName>
    </recommendedName>
</protein>
<dbReference type="GO" id="GO:0006355">
    <property type="term" value="P:regulation of DNA-templated transcription"/>
    <property type="evidence" value="ECO:0007669"/>
    <property type="project" value="UniProtKB-ARBA"/>
</dbReference>
<evidence type="ECO:0000256" key="4">
    <source>
        <dbReference type="ARBA" id="ARBA00022771"/>
    </source>
</evidence>
<dbReference type="InterPro" id="IPR013087">
    <property type="entry name" value="Znf_C2H2_type"/>
</dbReference>
<dbReference type="Proteomes" id="UP001497623">
    <property type="component" value="Unassembled WGS sequence"/>
</dbReference>
<keyword evidence="3" id="KW-0677">Repeat</keyword>
<evidence type="ECO:0000313" key="10">
    <source>
        <dbReference type="Proteomes" id="UP001497623"/>
    </source>
</evidence>
<evidence type="ECO:0000313" key="9">
    <source>
        <dbReference type="EMBL" id="CAL4176381.1"/>
    </source>
</evidence>
<dbReference type="SUPFAM" id="SSF57667">
    <property type="entry name" value="beta-beta-alpha zinc fingers"/>
    <property type="match status" value="1"/>
</dbReference>
<evidence type="ECO:0000259" key="8">
    <source>
        <dbReference type="PROSITE" id="PS50157"/>
    </source>
</evidence>
<keyword evidence="10" id="KW-1185">Reference proteome</keyword>
<dbReference type="AlphaFoldDB" id="A0AAV2S9N6"/>
<dbReference type="PROSITE" id="PS50157">
    <property type="entry name" value="ZINC_FINGER_C2H2_2"/>
    <property type="match status" value="1"/>
</dbReference>
<evidence type="ECO:0000256" key="7">
    <source>
        <dbReference type="PROSITE-ProRule" id="PRU00042"/>
    </source>
</evidence>
<comment type="subcellular location">
    <subcellularLocation>
        <location evidence="1">Nucleus</location>
    </subcellularLocation>
</comment>
<dbReference type="PROSITE" id="PS00028">
    <property type="entry name" value="ZINC_FINGER_C2H2_1"/>
    <property type="match status" value="1"/>
</dbReference>
<sequence length="119" mass="13795">MDCDNEESITPNESDYPKKVLRKSLYGNSEVNVKEEIVLKEEPMNIKGIEIKLAKETGTYNEPIAFTWESNLLKHELTHTMEKSYKCTFCDKQFSQNCLLIKHQIVHSGEKTYQCSLCD</sequence>
<accession>A0AAV2S9N6</accession>
<evidence type="ECO:0000256" key="5">
    <source>
        <dbReference type="ARBA" id="ARBA00022833"/>
    </source>
</evidence>
<proteinExistence type="predicted"/>
<dbReference type="PANTHER" id="PTHR16515:SF66">
    <property type="entry name" value="C2H2-TYPE DOMAIN-CONTAINING PROTEIN"/>
    <property type="match status" value="1"/>
</dbReference>
<evidence type="ECO:0000256" key="3">
    <source>
        <dbReference type="ARBA" id="ARBA00022737"/>
    </source>
</evidence>